<dbReference type="EMBL" id="BPLR01011794">
    <property type="protein sequence ID" value="GIY49074.1"/>
    <property type="molecule type" value="Genomic_DNA"/>
</dbReference>
<organism evidence="1 2">
    <name type="scientific">Caerostris extrusa</name>
    <name type="common">Bark spider</name>
    <name type="synonym">Caerostris bankana</name>
    <dbReference type="NCBI Taxonomy" id="172846"/>
    <lineage>
        <taxon>Eukaryota</taxon>
        <taxon>Metazoa</taxon>
        <taxon>Ecdysozoa</taxon>
        <taxon>Arthropoda</taxon>
        <taxon>Chelicerata</taxon>
        <taxon>Arachnida</taxon>
        <taxon>Araneae</taxon>
        <taxon>Araneomorphae</taxon>
        <taxon>Entelegynae</taxon>
        <taxon>Araneoidea</taxon>
        <taxon>Araneidae</taxon>
        <taxon>Caerostris</taxon>
    </lineage>
</organism>
<reference evidence="1 2" key="1">
    <citation type="submission" date="2021-06" db="EMBL/GenBank/DDBJ databases">
        <title>Caerostris extrusa draft genome.</title>
        <authorList>
            <person name="Kono N."/>
            <person name="Arakawa K."/>
        </authorList>
    </citation>
    <scope>NUCLEOTIDE SEQUENCE [LARGE SCALE GENOMIC DNA]</scope>
</reference>
<dbReference type="Proteomes" id="UP001054945">
    <property type="component" value="Unassembled WGS sequence"/>
</dbReference>
<sequence>MPAPYPIPIPTPAPYPMAAPCPMAGGGNSHWSCMSNNCGCWGDVVDDWGEGSGVGLAMRAAAGALAAVPGSLVLTVARNPCPSAT</sequence>
<dbReference type="AlphaFoldDB" id="A0AAV4TV70"/>
<evidence type="ECO:0000313" key="1">
    <source>
        <dbReference type="EMBL" id="GIY49074.1"/>
    </source>
</evidence>
<keyword evidence="2" id="KW-1185">Reference proteome</keyword>
<comment type="caution">
    <text evidence="1">The sequence shown here is derived from an EMBL/GenBank/DDBJ whole genome shotgun (WGS) entry which is preliminary data.</text>
</comment>
<proteinExistence type="predicted"/>
<protein>
    <submittedName>
        <fullName evidence="1">Uncharacterized protein</fullName>
    </submittedName>
</protein>
<name>A0AAV4TV70_CAEEX</name>
<gene>
    <name evidence="1" type="ORF">CEXT_102541</name>
</gene>
<evidence type="ECO:0000313" key="2">
    <source>
        <dbReference type="Proteomes" id="UP001054945"/>
    </source>
</evidence>
<accession>A0AAV4TV70</accession>